<dbReference type="Proteomes" id="UP000440578">
    <property type="component" value="Unassembled WGS sequence"/>
</dbReference>
<organism evidence="2 3">
    <name type="scientific">Amphibalanus amphitrite</name>
    <name type="common">Striped barnacle</name>
    <name type="synonym">Balanus amphitrite</name>
    <dbReference type="NCBI Taxonomy" id="1232801"/>
    <lineage>
        <taxon>Eukaryota</taxon>
        <taxon>Metazoa</taxon>
        <taxon>Ecdysozoa</taxon>
        <taxon>Arthropoda</taxon>
        <taxon>Crustacea</taxon>
        <taxon>Multicrustacea</taxon>
        <taxon>Cirripedia</taxon>
        <taxon>Thoracica</taxon>
        <taxon>Thoracicalcarea</taxon>
        <taxon>Balanomorpha</taxon>
        <taxon>Balanoidea</taxon>
        <taxon>Balanidae</taxon>
        <taxon>Amphibalaninae</taxon>
        <taxon>Amphibalanus</taxon>
    </lineage>
</organism>
<protein>
    <submittedName>
        <fullName evidence="2">Uncharacterized protein</fullName>
    </submittedName>
</protein>
<evidence type="ECO:0000313" key="3">
    <source>
        <dbReference type="Proteomes" id="UP000440578"/>
    </source>
</evidence>
<feature type="compositionally biased region" description="Basic and acidic residues" evidence="1">
    <location>
        <begin position="38"/>
        <end position="49"/>
    </location>
</feature>
<keyword evidence="3" id="KW-1185">Reference proteome</keyword>
<comment type="caution">
    <text evidence="2">The sequence shown here is derived from an EMBL/GenBank/DDBJ whole genome shotgun (WGS) entry which is preliminary data.</text>
</comment>
<dbReference type="AlphaFoldDB" id="A0A6A4WP38"/>
<gene>
    <name evidence="2" type="ORF">FJT64_024368</name>
</gene>
<sequence length="139" mass="15224">MGVTMTTGRRGLCSSDDTVHVRPASRVLVQPNTPLETAGERAPRPDDARPHRKPLASLASLAAGMKSRQLSRRPSAPRALGPQEKDMFIRARRFVVRSRLTDIQEGAAAMAASVPRPLKKCKSATFKIDETTYTIGRMI</sequence>
<accession>A0A6A4WP38</accession>
<dbReference type="EMBL" id="VIIS01000921">
    <property type="protein sequence ID" value="KAF0303721.1"/>
    <property type="molecule type" value="Genomic_DNA"/>
</dbReference>
<name>A0A6A4WP38_AMPAM</name>
<reference evidence="2 3" key="1">
    <citation type="submission" date="2019-07" db="EMBL/GenBank/DDBJ databases">
        <title>Draft genome assembly of a fouling barnacle, Amphibalanus amphitrite (Darwin, 1854): The first reference genome for Thecostraca.</title>
        <authorList>
            <person name="Kim W."/>
        </authorList>
    </citation>
    <scope>NUCLEOTIDE SEQUENCE [LARGE SCALE GENOMIC DNA]</scope>
    <source>
        <strain evidence="2">SNU_AA5</strain>
        <tissue evidence="2">Soma without cirri and trophi</tissue>
    </source>
</reference>
<evidence type="ECO:0000313" key="2">
    <source>
        <dbReference type="EMBL" id="KAF0303721.1"/>
    </source>
</evidence>
<proteinExistence type="predicted"/>
<evidence type="ECO:0000256" key="1">
    <source>
        <dbReference type="SAM" id="MobiDB-lite"/>
    </source>
</evidence>
<feature type="region of interest" description="Disordered" evidence="1">
    <location>
        <begin position="1"/>
        <end position="84"/>
    </location>
</feature>